<proteinExistence type="predicted"/>
<sequence>MLNRKFELKARRLANEVLITLNDIVKAFKQGIHNLHELAEYFEVTQQFVLNTIEHYKQKYGLNAQCVDYVIKFEPLRVFKYKQI</sequence>
<evidence type="ECO:0000313" key="2">
    <source>
        <dbReference type="Proteomes" id="UP000005413"/>
    </source>
</evidence>
<gene>
    <name evidence="1" type="ORF">SS7213T_05911</name>
</gene>
<accession>G5JI96</accession>
<dbReference type="Proteomes" id="UP000005413">
    <property type="component" value="Unassembled WGS sequence"/>
</dbReference>
<comment type="caution">
    <text evidence="1">The sequence shown here is derived from an EMBL/GenBank/DDBJ whole genome shotgun (WGS) entry which is preliminary data.</text>
</comment>
<protein>
    <submittedName>
        <fullName evidence="1">Uncharacterized protein</fullName>
    </submittedName>
</protein>
<keyword evidence="2" id="KW-1185">Reference proteome</keyword>
<name>G5JI96_9STAP</name>
<reference evidence="1 2" key="1">
    <citation type="journal article" date="2012" name="BMC Genomics">
        <title>Comparative genomic analysis of the genus Staphylococcus including Staphylococcus aureus and its newly described sister species Staphylococcus simiae.</title>
        <authorList>
            <person name="Suzuki H."/>
            <person name="Lefebure T."/>
            <person name="Pavinski Bitar P."/>
            <person name="Stanhope M.J."/>
        </authorList>
    </citation>
    <scope>NUCLEOTIDE SEQUENCE [LARGE SCALE GENOMIC DNA]</scope>
    <source>
        <strain evidence="1 2">CCM 7213</strain>
    </source>
</reference>
<organism evidence="1 2">
    <name type="scientific">Staphylococcus simiae CCM 7213 = CCUG 51256</name>
    <dbReference type="NCBI Taxonomy" id="911238"/>
    <lineage>
        <taxon>Bacteria</taxon>
        <taxon>Bacillati</taxon>
        <taxon>Bacillota</taxon>
        <taxon>Bacilli</taxon>
        <taxon>Bacillales</taxon>
        <taxon>Staphylococcaceae</taxon>
        <taxon>Staphylococcus</taxon>
    </lineage>
</organism>
<dbReference type="EMBL" id="AEUN01000398">
    <property type="protein sequence ID" value="EHJ08089.1"/>
    <property type="molecule type" value="Genomic_DNA"/>
</dbReference>
<dbReference type="AlphaFoldDB" id="G5JI96"/>
<dbReference type="PATRIC" id="fig|911238.3.peg.993"/>
<evidence type="ECO:0000313" key="1">
    <source>
        <dbReference type="EMBL" id="EHJ08089.1"/>
    </source>
</evidence>